<dbReference type="InterPro" id="IPR053925">
    <property type="entry name" value="RecX_HTH_3rd"/>
</dbReference>
<sequence length="152" mass="17886">MRILSQRDHSREELKRKLQLSSQRAAWMQQQEKAEPIPDELLEQVADWCQQNGWLNDQRFTERFILSRSGRGYGPQRIRMELQQKGIARDEIDQALFDTEVNWIACAAGLAKRKFGDPLPQDWAGKSKVQRFLMTKGFLMEDIQAIFRNFDD</sequence>
<evidence type="ECO:0000256" key="4">
    <source>
        <dbReference type="ARBA" id="ARBA00022490"/>
    </source>
</evidence>
<dbReference type="InterPro" id="IPR053924">
    <property type="entry name" value="RecX_HTH_2nd"/>
</dbReference>
<accession>A0A1X1EXI5</accession>
<evidence type="ECO:0000256" key="1">
    <source>
        <dbReference type="ARBA" id="ARBA00004496"/>
    </source>
</evidence>
<name>A0A1X1EXI5_PANCY</name>
<reference evidence="8 9" key="1">
    <citation type="journal article" date="2017" name="Antonie Van Leeuwenhoek">
        <title>Phylogenomic resolution of the bacterial genus Pantoea and its relationship with Erwinia and Tatumella.</title>
        <authorList>
            <person name="Palmer M."/>
            <person name="Steenkamp E.T."/>
            <person name="Coetzee M.P."/>
            <person name="Chan W.Y."/>
            <person name="van Zyl E."/>
            <person name="De Maayer P."/>
            <person name="Coutinho T.A."/>
            <person name="Blom J."/>
            <person name="Smits T.H."/>
            <person name="Duffy B."/>
            <person name="Venter S.N."/>
        </authorList>
    </citation>
    <scope>NUCLEOTIDE SEQUENCE [LARGE SCALE GENOMIC DNA]</scope>
    <source>
        <strain evidence="8 9">LMG 2657</strain>
    </source>
</reference>
<evidence type="ECO:0000259" key="6">
    <source>
        <dbReference type="Pfam" id="PF02631"/>
    </source>
</evidence>
<feature type="domain" description="RecX third three-helical" evidence="7">
    <location>
        <begin position="107"/>
        <end position="146"/>
    </location>
</feature>
<dbReference type="PANTHER" id="PTHR33602">
    <property type="entry name" value="REGULATORY PROTEIN RECX FAMILY PROTEIN"/>
    <property type="match status" value="1"/>
</dbReference>
<dbReference type="Gene3D" id="1.10.10.10">
    <property type="entry name" value="Winged helix-like DNA-binding domain superfamily/Winged helix DNA-binding domain"/>
    <property type="match status" value="3"/>
</dbReference>
<dbReference type="PANTHER" id="PTHR33602:SF1">
    <property type="entry name" value="REGULATORY PROTEIN RECX FAMILY PROTEIN"/>
    <property type="match status" value="1"/>
</dbReference>
<comment type="subcellular location">
    <subcellularLocation>
        <location evidence="1 5">Cytoplasm</location>
    </subcellularLocation>
</comment>
<dbReference type="GO" id="GO:0006282">
    <property type="term" value="P:regulation of DNA repair"/>
    <property type="evidence" value="ECO:0007669"/>
    <property type="project" value="UniProtKB-UniRule"/>
</dbReference>
<evidence type="ECO:0000256" key="2">
    <source>
        <dbReference type="ARBA" id="ARBA00009695"/>
    </source>
</evidence>
<gene>
    <name evidence="5" type="primary">recX</name>
    <name evidence="8" type="ORF">HA50_15230</name>
</gene>
<dbReference type="InterPro" id="IPR036388">
    <property type="entry name" value="WH-like_DNA-bd_sf"/>
</dbReference>
<evidence type="ECO:0000256" key="3">
    <source>
        <dbReference type="ARBA" id="ARBA00018111"/>
    </source>
</evidence>
<evidence type="ECO:0000256" key="5">
    <source>
        <dbReference type="HAMAP-Rule" id="MF_01114"/>
    </source>
</evidence>
<evidence type="ECO:0000259" key="7">
    <source>
        <dbReference type="Pfam" id="PF21981"/>
    </source>
</evidence>
<keyword evidence="4 5" id="KW-0963">Cytoplasm</keyword>
<dbReference type="OrthoDB" id="7066780at2"/>
<organism evidence="8 9">
    <name type="scientific">Pantoea cypripedii</name>
    <name type="common">Pectobacterium cypripedii</name>
    <name type="synonym">Erwinia cypripedii</name>
    <dbReference type="NCBI Taxonomy" id="55209"/>
    <lineage>
        <taxon>Bacteria</taxon>
        <taxon>Pseudomonadati</taxon>
        <taxon>Pseudomonadota</taxon>
        <taxon>Gammaproteobacteria</taxon>
        <taxon>Enterobacterales</taxon>
        <taxon>Erwiniaceae</taxon>
        <taxon>Pantoea</taxon>
    </lineage>
</organism>
<keyword evidence="9" id="KW-1185">Reference proteome</keyword>
<proteinExistence type="inferred from homology"/>
<comment type="similarity">
    <text evidence="2 5">Belongs to the RecX family.</text>
</comment>
<protein>
    <recommendedName>
        <fullName evidence="3 5">Regulatory protein RecX</fullName>
    </recommendedName>
</protein>
<dbReference type="GO" id="GO:0005737">
    <property type="term" value="C:cytoplasm"/>
    <property type="evidence" value="ECO:0007669"/>
    <property type="project" value="UniProtKB-SubCell"/>
</dbReference>
<dbReference type="Proteomes" id="UP000193749">
    <property type="component" value="Unassembled WGS sequence"/>
</dbReference>
<evidence type="ECO:0000313" key="8">
    <source>
        <dbReference type="EMBL" id="ORM94624.1"/>
    </source>
</evidence>
<dbReference type="STRING" id="55209.HA50_15230"/>
<feature type="domain" description="RecX second three-helical" evidence="6">
    <location>
        <begin position="56"/>
        <end position="96"/>
    </location>
</feature>
<comment type="function">
    <text evidence="5">Modulates RecA activity.</text>
</comment>
<dbReference type="HAMAP" id="MF_01114">
    <property type="entry name" value="RecX"/>
    <property type="match status" value="1"/>
</dbReference>
<dbReference type="EMBL" id="MLJI01000001">
    <property type="protein sequence ID" value="ORM94624.1"/>
    <property type="molecule type" value="Genomic_DNA"/>
</dbReference>
<dbReference type="AlphaFoldDB" id="A0A1X1EXI5"/>
<dbReference type="InterPro" id="IPR003783">
    <property type="entry name" value="Regulatory_RecX"/>
</dbReference>
<evidence type="ECO:0000313" key="9">
    <source>
        <dbReference type="Proteomes" id="UP000193749"/>
    </source>
</evidence>
<dbReference type="Pfam" id="PF02631">
    <property type="entry name" value="RecX_HTH2"/>
    <property type="match status" value="1"/>
</dbReference>
<comment type="caution">
    <text evidence="8">The sequence shown here is derived from an EMBL/GenBank/DDBJ whole genome shotgun (WGS) entry which is preliminary data.</text>
</comment>
<dbReference type="Pfam" id="PF21981">
    <property type="entry name" value="RecX_HTH3"/>
    <property type="match status" value="1"/>
</dbReference>